<reference evidence="4 13" key="3">
    <citation type="submission" date="2018-04" db="EMBL/GenBank/DDBJ databases">
        <title>Subsurface microbial communities from deep shales in Ohio and West Virginia, USA.</title>
        <authorList>
            <person name="Wrighton K."/>
        </authorList>
    </citation>
    <scope>NUCLEOTIDE SEQUENCE [LARGE SCALE GENOMIC DNA]</scope>
    <source>
        <strain evidence="9 14">DSMZ 11287</strain>
        <strain evidence="4 13">MSL28</strain>
    </source>
</reference>
<evidence type="ECO:0000313" key="11">
    <source>
        <dbReference type="Proteomes" id="UP000198945"/>
    </source>
</evidence>
<keyword evidence="2 3" id="KW-0732">Signal</keyword>
<dbReference type="EMBL" id="FNBJ01000019">
    <property type="protein sequence ID" value="SDF67493.1"/>
    <property type="molecule type" value="Genomic_DNA"/>
</dbReference>
<dbReference type="Proteomes" id="UP000324896">
    <property type="component" value="Unassembled WGS sequence"/>
</dbReference>
<reference evidence="7 11" key="2">
    <citation type="submission" date="2016-10" db="EMBL/GenBank/DDBJ databases">
        <authorList>
            <person name="de Groot N.N."/>
        </authorList>
    </citation>
    <scope>NUCLEOTIDE SEQUENCE [LARGE SCALE GENOMIC DNA]</scope>
    <source>
        <strain evidence="7 11">WG7</strain>
    </source>
</reference>
<dbReference type="Proteomes" id="UP000247389">
    <property type="component" value="Unassembled WGS sequence"/>
</dbReference>
<dbReference type="SUPFAM" id="SSF53850">
    <property type="entry name" value="Periplasmic binding protein-like II"/>
    <property type="match status" value="1"/>
</dbReference>
<reference evidence="10 12" key="1">
    <citation type="submission" date="2016-10" db="EMBL/GenBank/DDBJ databases">
        <authorList>
            <person name="Varghese N."/>
            <person name="Submissions S."/>
        </authorList>
    </citation>
    <scope>NUCLEOTIDE SEQUENCE [LARGE SCALE GENOMIC DNA]</scope>
    <source>
        <strain evidence="5 15">WG10</strain>
        <strain evidence="6 12">WG2</strain>
        <strain evidence="8 10">WG5</strain>
    </source>
</reference>
<evidence type="ECO:0000313" key="13">
    <source>
        <dbReference type="Proteomes" id="UP000247389"/>
    </source>
</evidence>
<dbReference type="Proteomes" id="UP000295472">
    <property type="component" value="Unassembled WGS sequence"/>
</dbReference>
<gene>
    <name evidence="9" type="ORF">C7954_1055</name>
    <name evidence="4" type="ORF">C8C78_11019</name>
    <name evidence="5" type="ORF">SAMN04488597_10485</name>
    <name evidence="6" type="ORF">SAMN04488598_11932</name>
    <name evidence="8" type="ORF">SAMN04515652_11812</name>
    <name evidence="7" type="ORF">SAMN04515654_1126</name>
</gene>
<evidence type="ECO:0000256" key="3">
    <source>
        <dbReference type="SAM" id="SignalP"/>
    </source>
</evidence>
<dbReference type="Gene3D" id="3.40.190.10">
    <property type="entry name" value="Periplasmic binding protein-like II"/>
    <property type="match status" value="2"/>
</dbReference>
<keyword evidence="12" id="KW-1185">Reference proteome</keyword>
<dbReference type="GeneID" id="57011979"/>
<dbReference type="Proteomes" id="UP000199519">
    <property type="component" value="Unassembled WGS sequence"/>
</dbReference>
<dbReference type="RefSeq" id="WP_089655522.1">
    <property type="nucleotide sequence ID" value="NZ_FMYT01000004.1"/>
</dbReference>
<organism evidence="5 15">
    <name type="scientific">Halanaerobium congolense</name>
    <dbReference type="NCBI Taxonomy" id="54121"/>
    <lineage>
        <taxon>Bacteria</taxon>
        <taxon>Bacillati</taxon>
        <taxon>Bacillota</taxon>
        <taxon>Clostridia</taxon>
        <taxon>Halanaerobiales</taxon>
        <taxon>Halanaerobiaceae</taxon>
        <taxon>Halanaerobium</taxon>
    </lineage>
</organism>
<evidence type="ECO:0000256" key="2">
    <source>
        <dbReference type="ARBA" id="ARBA00022729"/>
    </source>
</evidence>
<evidence type="ECO:0000313" key="10">
    <source>
        <dbReference type="Proteomes" id="UP000198612"/>
    </source>
</evidence>
<evidence type="ECO:0000313" key="7">
    <source>
        <dbReference type="EMBL" id="SDI69572.1"/>
    </source>
</evidence>
<protein>
    <submittedName>
        <fullName evidence="5">Phosphonate transport system substrate-binding protein</fullName>
    </submittedName>
</protein>
<dbReference type="AlphaFoldDB" id="A0A1G6KDP0"/>
<dbReference type="PANTHER" id="PTHR35841">
    <property type="entry name" value="PHOSPHONATES-BINDING PERIPLASMIC PROTEIN"/>
    <property type="match status" value="1"/>
</dbReference>
<evidence type="ECO:0000313" key="14">
    <source>
        <dbReference type="Proteomes" id="UP000295472"/>
    </source>
</evidence>
<feature type="signal peptide" evidence="3">
    <location>
        <begin position="1"/>
        <end position="24"/>
    </location>
</feature>
<evidence type="ECO:0000313" key="8">
    <source>
        <dbReference type="EMBL" id="SET02677.1"/>
    </source>
</evidence>
<evidence type="ECO:0000313" key="9">
    <source>
        <dbReference type="EMBL" id="TDX46490.1"/>
    </source>
</evidence>
<accession>A0A1G6KDP0</accession>
<dbReference type="Pfam" id="PF12974">
    <property type="entry name" value="Phosphonate-bd"/>
    <property type="match status" value="1"/>
</dbReference>
<sequence length="318" mass="35324">MKKIGQAFTVLILLVFLFSGFVMAAEMDFGDLGEEFVDFDGDLVADIPAEESEWINPDTIIFSYTPVEEPSVYKNAWSDFLDYLAEVTGKEVMFYAVENYAAQLEALRAGRIHIAGINTGSVPFAVNTAGVVPFAMMAAEDGSFGYEMEIITQKDSELETLEDLEGKTIAFVSQTSNSGFKAPSAILKSEMGYEAGKDYQTTFSGRHDNSIMGVYNGDYEVAAIANSVMHRMDASGAIDMSEIKTIYKSQTFPTTAYSYVNNLHPGLAQKIKKAFFTFDWTGTSLAAEFEDDKFIPIDYKTYWEVIRTIDRANGVEYK</sequence>
<dbReference type="EMBL" id="QICM01000010">
    <property type="protein sequence ID" value="PXV66684.1"/>
    <property type="molecule type" value="Genomic_DNA"/>
</dbReference>
<comment type="similarity">
    <text evidence="1">Belongs to the phosphate/phosphite/phosphonate binding protein family.</text>
</comment>
<name>A0A1G6KDP0_9FIRM</name>
<evidence type="ECO:0000313" key="6">
    <source>
        <dbReference type="EMBL" id="SDF67493.1"/>
    </source>
</evidence>
<dbReference type="EMBL" id="FOHG01000018">
    <property type="protein sequence ID" value="SET02677.1"/>
    <property type="molecule type" value="Genomic_DNA"/>
</dbReference>
<proteinExistence type="inferred from homology"/>
<dbReference type="EMBL" id="FNEH01000012">
    <property type="protein sequence ID" value="SDI69572.1"/>
    <property type="molecule type" value="Genomic_DNA"/>
</dbReference>
<dbReference type="PANTHER" id="PTHR35841:SF1">
    <property type="entry name" value="PHOSPHONATES-BINDING PERIPLASMIC PROTEIN"/>
    <property type="match status" value="1"/>
</dbReference>
<dbReference type="Proteomes" id="UP000198945">
    <property type="component" value="Unassembled WGS sequence"/>
</dbReference>
<evidence type="ECO:0000313" key="12">
    <source>
        <dbReference type="Proteomes" id="UP000199519"/>
    </source>
</evidence>
<evidence type="ECO:0000313" key="4">
    <source>
        <dbReference type="EMBL" id="PXV66684.1"/>
    </source>
</evidence>
<feature type="chain" id="PRO_5011393168" evidence="3">
    <location>
        <begin position="25"/>
        <end position="318"/>
    </location>
</feature>
<dbReference type="NCBIfam" id="TIGR01098">
    <property type="entry name" value="3A0109s03R"/>
    <property type="match status" value="1"/>
</dbReference>
<dbReference type="GO" id="GO:0043190">
    <property type="term" value="C:ATP-binding cassette (ABC) transporter complex"/>
    <property type="evidence" value="ECO:0007669"/>
    <property type="project" value="InterPro"/>
</dbReference>
<evidence type="ECO:0000256" key="1">
    <source>
        <dbReference type="ARBA" id="ARBA00007162"/>
    </source>
</evidence>
<dbReference type="EMBL" id="SOEF01000005">
    <property type="protein sequence ID" value="TDX46490.1"/>
    <property type="molecule type" value="Genomic_DNA"/>
</dbReference>
<evidence type="ECO:0000313" key="15">
    <source>
        <dbReference type="Proteomes" id="UP000324896"/>
    </source>
</evidence>
<dbReference type="InterPro" id="IPR005770">
    <property type="entry name" value="PhnD"/>
</dbReference>
<dbReference type="EMBL" id="FMYT01000004">
    <property type="protein sequence ID" value="SDC29199.1"/>
    <property type="molecule type" value="Genomic_DNA"/>
</dbReference>
<dbReference type="GO" id="GO:0055085">
    <property type="term" value="P:transmembrane transport"/>
    <property type="evidence" value="ECO:0007669"/>
    <property type="project" value="InterPro"/>
</dbReference>
<dbReference type="Proteomes" id="UP000198612">
    <property type="component" value="Unassembled WGS sequence"/>
</dbReference>
<evidence type="ECO:0000313" key="5">
    <source>
        <dbReference type="EMBL" id="SDC29199.1"/>
    </source>
</evidence>